<feature type="transmembrane region" description="Helical" evidence="1">
    <location>
        <begin position="173"/>
        <end position="193"/>
    </location>
</feature>
<accession>A0A1S3KBQ5</accession>
<dbReference type="AlphaFoldDB" id="A0A1S3KBQ5"/>
<organism evidence="2 3">
    <name type="scientific">Lingula anatina</name>
    <name type="common">Brachiopod</name>
    <name type="synonym">Lingula unguis</name>
    <dbReference type="NCBI Taxonomy" id="7574"/>
    <lineage>
        <taxon>Eukaryota</taxon>
        <taxon>Metazoa</taxon>
        <taxon>Spiralia</taxon>
        <taxon>Lophotrochozoa</taxon>
        <taxon>Brachiopoda</taxon>
        <taxon>Linguliformea</taxon>
        <taxon>Lingulata</taxon>
        <taxon>Lingulida</taxon>
        <taxon>Linguloidea</taxon>
        <taxon>Lingulidae</taxon>
        <taxon>Lingula</taxon>
    </lineage>
</organism>
<keyword evidence="1" id="KW-0812">Transmembrane</keyword>
<proteinExistence type="predicted"/>
<dbReference type="GeneID" id="106180439"/>
<evidence type="ECO:0000313" key="3">
    <source>
        <dbReference type="RefSeq" id="XP_013419874.1"/>
    </source>
</evidence>
<sequence>MGISSKKQFRYALSQERYLQDCIAQLKFRKIIVRDQAVSLYTCTFFSDNFLLVLTIMKKCCRCMNLKKGSIASAIGYMIIGILVLGLYGCLLSLIYQYDGTFDYGFRFYLILAEFAVMSLWVLFSILLIIGVGIRGMFLPWIIWAAALVVLEEIQFIQYFLIIDRLFTDPISAVAFILTVVIVLVNIFAIACVSAHYRQLSTVTGSIEMQPHYPEKHAI</sequence>
<dbReference type="PANTHER" id="PTHR36694">
    <property type="entry name" value="PASIFLORA 1, ISOFORM A-RELATED"/>
    <property type="match status" value="1"/>
</dbReference>
<evidence type="ECO:0000313" key="2">
    <source>
        <dbReference type="Proteomes" id="UP000085678"/>
    </source>
</evidence>
<dbReference type="Proteomes" id="UP000085678">
    <property type="component" value="Unplaced"/>
</dbReference>
<keyword evidence="1" id="KW-1133">Transmembrane helix</keyword>
<keyword evidence="2" id="KW-1185">Reference proteome</keyword>
<dbReference type="PANTHER" id="PTHR36694:SF11">
    <property type="entry name" value="LP21121P-RELATED"/>
    <property type="match status" value="1"/>
</dbReference>
<keyword evidence="1" id="KW-0472">Membrane</keyword>
<dbReference type="KEGG" id="lak:106180439"/>
<dbReference type="InParanoid" id="A0A1S3KBQ5"/>
<feature type="transmembrane region" description="Helical" evidence="1">
    <location>
        <begin position="108"/>
        <end position="134"/>
    </location>
</feature>
<reference evidence="3" key="1">
    <citation type="submission" date="2025-08" db="UniProtKB">
        <authorList>
            <consortium name="RefSeq"/>
        </authorList>
    </citation>
    <scope>IDENTIFICATION</scope>
    <source>
        <tissue evidence="3">Gonads</tissue>
    </source>
</reference>
<protein>
    <submittedName>
        <fullName evidence="3">Uncharacterized protein LOC106180439 isoform X1</fullName>
    </submittedName>
</protein>
<feature type="transmembrane region" description="Helical" evidence="1">
    <location>
        <begin position="74"/>
        <end position="96"/>
    </location>
</feature>
<name>A0A1S3KBQ5_LINAN</name>
<evidence type="ECO:0000256" key="1">
    <source>
        <dbReference type="SAM" id="Phobius"/>
    </source>
</evidence>
<dbReference type="RefSeq" id="XP_013419874.1">
    <property type="nucleotide sequence ID" value="XM_013564420.1"/>
</dbReference>
<gene>
    <name evidence="3" type="primary">LOC106180439</name>
</gene>
<feature type="transmembrane region" description="Helical" evidence="1">
    <location>
        <begin position="141"/>
        <end position="161"/>
    </location>
</feature>